<feature type="transmembrane region" description="Helical" evidence="2">
    <location>
        <begin position="144"/>
        <end position="161"/>
    </location>
</feature>
<gene>
    <name evidence="4" type="ORF">D5086_0000250580</name>
</gene>
<feature type="domain" description="DUF4220" evidence="3">
    <location>
        <begin position="53"/>
        <end position="384"/>
    </location>
</feature>
<evidence type="ECO:0000313" key="4">
    <source>
        <dbReference type="EMBL" id="TKR85160.1"/>
    </source>
</evidence>
<organism evidence="4">
    <name type="scientific">Populus alba</name>
    <name type="common">White poplar</name>
    <dbReference type="NCBI Taxonomy" id="43335"/>
    <lineage>
        <taxon>Eukaryota</taxon>
        <taxon>Viridiplantae</taxon>
        <taxon>Streptophyta</taxon>
        <taxon>Embryophyta</taxon>
        <taxon>Tracheophyta</taxon>
        <taxon>Spermatophyta</taxon>
        <taxon>Magnoliopsida</taxon>
        <taxon>eudicotyledons</taxon>
        <taxon>Gunneridae</taxon>
        <taxon>Pentapetalae</taxon>
        <taxon>rosids</taxon>
        <taxon>fabids</taxon>
        <taxon>Malpighiales</taxon>
        <taxon>Salicaceae</taxon>
        <taxon>Saliceae</taxon>
        <taxon>Populus</taxon>
    </lineage>
</organism>
<reference evidence="4" key="1">
    <citation type="submission" date="2018-10" db="EMBL/GenBank/DDBJ databases">
        <title>Population genomic analysis revealed the cold adaptation of white poplar.</title>
        <authorList>
            <person name="Liu Y.-J."/>
        </authorList>
    </citation>
    <scope>NUCLEOTIDE SEQUENCE [LARGE SCALE GENOMIC DNA]</scope>
    <source>
        <strain evidence="4">PAL-ZL1</strain>
    </source>
</reference>
<feature type="transmembrane region" description="Helical" evidence="2">
    <location>
        <begin position="50"/>
        <end position="71"/>
    </location>
</feature>
<accession>A0A4U5NQH7</accession>
<feature type="transmembrane region" description="Helical" evidence="2">
    <location>
        <begin position="21"/>
        <end position="38"/>
    </location>
</feature>
<feature type="transmembrane region" description="Helical" evidence="2">
    <location>
        <begin position="320"/>
        <end position="342"/>
    </location>
</feature>
<comment type="caution">
    <text evidence="4">The sequence shown here is derived from an EMBL/GenBank/DDBJ whole genome shotgun (WGS) entry which is preliminary data.</text>
</comment>
<keyword evidence="2" id="KW-0812">Transmembrane</keyword>
<feature type="region of interest" description="Disordered" evidence="1">
    <location>
        <begin position="680"/>
        <end position="703"/>
    </location>
</feature>
<proteinExistence type="predicted"/>
<dbReference type="AlphaFoldDB" id="A0A4U5NQH7"/>
<sequence>MDINNLSERAQELWNEWEFRSLILLSLFLQIFLIVIGNRRKYSSGIGLEWFVWIAYLSADWVATLALGIASRSQGGLETNPTNPTPNFIPSFWAPILLVHLGGPDTITAFALEDNELWLRHILQLAIQTAAASYFVFKSWGKDPLIYIAIPVFVAGITKYGERIFALWQASSEKLRASEIGRNFNSELRKKFPSVSLFDMSGEDVKEGLEFNNIIPEALYLHEAHLLFQMFKILFADLGLAHFSHMTSYRMLRSKKATEAFKLIEFESRLVYNVFFTKVTRVCLPRAILRSISFLSSTSALVTFSLMIANKHAYPETEVIISYILLGGGVILEIYGVIVLLLSEWAMLHLSMLRKPWANSVYRAIYSDRYERRERYMAQHDLIDAQITQNGALWKMFINSLACKPTPKVCFLKLIGMYNIQSWELISDELKEIIWEYLIDKRSRYSHQMPPPDPGMNDLKELLAERGDQVLESMGCLEEFRWAVVEIDFHGSLLLWHVATDICYHDDIRNNKVDANNPPPYCKMSRSLSNYLLYLLIERPNMLPKGIGDERYKQTGIQLTKFSWCWRSEIITPTHWGSEEFMNEIKKNESNVSMLHDACKLAKELQSLENNWTNGKKWKMISQIWVEMLTYAASNCGWKEHAQALTRGGELLTRVCLLMAHLGLSEQCLTAVTTSFMEDRESGSKASRRISKKQHEKPIIGTL</sequence>
<dbReference type="PANTHER" id="PTHR31325">
    <property type="entry name" value="OS01G0798800 PROTEIN-RELATED"/>
    <property type="match status" value="1"/>
</dbReference>
<dbReference type="InterPro" id="IPR007658">
    <property type="entry name" value="DUF594"/>
</dbReference>
<feature type="transmembrane region" description="Helical" evidence="2">
    <location>
        <begin position="287"/>
        <end position="308"/>
    </location>
</feature>
<evidence type="ECO:0000259" key="3">
    <source>
        <dbReference type="Pfam" id="PF13968"/>
    </source>
</evidence>
<name>A0A4U5NQH7_POPAL</name>
<dbReference type="Pfam" id="PF13968">
    <property type="entry name" value="DUF4220"/>
    <property type="match status" value="1"/>
</dbReference>
<keyword evidence="2" id="KW-1133">Transmembrane helix</keyword>
<evidence type="ECO:0000256" key="1">
    <source>
        <dbReference type="SAM" id="MobiDB-lite"/>
    </source>
</evidence>
<dbReference type="InterPro" id="IPR025315">
    <property type="entry name" value="DUF4220"/>
</dbReference>
<feature type="compositionally biased region" description="Basic residues" evidence="1">
    <location>
        <begin position="686"/>
        <end position="695"/>
    </location>
</feature>
<protein>
    <recommendedName>
        <fullName evidence="3">DUF4220 domain-containing protein</fullName>
    </recommendedName>
</protein>
<dbReference type="STRING" id="43335.A0A4U5NQH7"/>
<keyword evidence="2" id="KW-0472">Membrane</keyword>
<evidence type="ECO:0000256" key="2">
    <source>
        <dbReference type="SAM" id="Phobius"/>
    </source>
</evidence>
<dbReference type="Pfam" id="PF04578">
    <property type="entry name" value="DUF594"/>
    <property type="match status" value="1"/>
</dbReference>
<dbReference type="EMBL" id="RCHU01000965">
    <property type="protein sequence ID" value="TKR85160.1"/>
    <property type="molecule type" value="Genomic_DNA"/>
</dbReference>